<feature type="region of interest" description="Disordered" evidence="1">
    <location>
        <begin position="1"/>
        <end position="26"/>
    </location>
</feature>
<sequence>MPPITSSGATSLPTTVVQRPSGSGSEVVIDDKEQALVKELEAMRFKNLDLNKEILRMNNYDLDNSIDDLCGILGWDPILDELREMASLVS</sequence>
<evidence type="ECO:0000256" key="1">
    <source>
        <dbReference type="SAM" id="MobiDB-lite"/>
    </source>
</evidence>
<dbReference type="PANTHER" id="PTHR20930">
    <property type="entry name" value="OVARIAN CARCINOMA ANTIGEN CA125-RELATED"/>
    <property type="match status" value="1"/>
</dbReference>
<dbReference type="Pfam" id="PF24932">
    <property type="entry name" value="UBA_NBR1_C"/>
    <property type="match status" value="1"/>
</dbReference>
<reference evidence="3" key="2">
    <citation type="submission" date="2020-06" db="EMBL/GenBank/DDBJ databases">
        <title>Helianthus annuus Genome sequencing and assembly Release 2.</title>
        <authorList>
            <person name="Gouzy J."/>
            <person name="Langlade N."/>
            <person name="Munos S."/>
        </authorList>
    </citation>
    <scope>NUCLEOTIDE SEQUENCE</scope>
    <source>
        <tissue evidence="3">Leaves</tissue>
    </source>
</reference>
<evidence type="ECO:0000259" key="2">
    <source>
        <dbReference type="Pfam" id="PF24932"/>
    </source>
</evidence>
<accession>A0A9K3I1R0</accession>
<name>A0A9K3I1R0_HELAN</name>
<keyword evidence="4" id="KW-1185">Reference proteome</keyword>
<dbReference type="Proteomes" id="UP000215914">
    <property type="component" value="Unassembled WGS sequence"/>
</dbReference>
<comment type="caution">
    <text evidence="3">The sequence shown here is derived from an EMBL/GenBank/DDBJ whole genome shotgun (WGS) entry which is preliminary data.</text>
</comment>
<feature type="domain" description="Nbr1-like C-terminal UBA" evidence="2">
    <location>
        <begin position="33"/>
        <end position="72"/>
    </location>
</feature>
<organism evidence="3 4">
    <name type="scientific">Helianthus annuus</name>
    <name type="common">Common sunflower</name>
    <dbReference type="NCBI Taxonomy" id="4232"/>
    <lineage>
        <taxon>Eukaryota</taxon>
        <taxon>Viridiplantae</taxon>
        <taxon>Streptophyta</taxon>
        <taxon>Embryophyta</taxon>
        <taxon>Tracheophyta</taxon>
        <taxon>Spermatophyta</taxon>
        <taxon>Magnoliopsida</taxon>
        <taxon>eudicotyledons</taxon>
        <taxon>Gunneridae</taxon>
        <taxon>Pentapetalae</taxon>
        <taxon>asterids</taxon>
        <taxon>campanulids</taxon>
        <taxon>Asterales</taxon>
        <taxon>Asteraceae</taxon>
        <taxon>Asteroideae</taxon>
        <taxon>Heliantheae alliance</taxon>
        <taxon>Heliantheae</taxon>
        <taxon>Helianthus</taxon>
    </lineage>
</organism>
<protein>
    <recommendedName>
        <fullName evidence="2">Nbr1-like C-terminal UBA domain-containing protein</fullName>
    </recommendedName>
</protein>
<dbReference type="InterPro" id="IPR056893">
    <property type="entry name" value="UBA_Nbr1_C"/>
</dbReference>
<evidence type="ECO:0000313" key="4">
    <source>
        <dbReference type="Proteomes" id="UP000215914"/>
    </source>
</evidence>
<evidence type="ECO:0000313" key="3">
    <source>
        <dbReference type="EMBL" id="KAF5788739.1"/>
    </source>
</evidence>
<gene>
    <name evidence="3" type="ORF">HanXRQr2_Chr09g0362581</name>
</gene>
<dbReference type="AlphaFoldDB" id="A0A9K3I1R0"/>
<reference evidence="3" key="1">
    <citation type="journal article" date="2017" name="Nature">
        <title>The sunflower genome provides insights into oil metabolism, flowering and Asterid evolution.</title>
        <authorList>
            <person name="Badouin H."/>
            <person name="Gouzy J."/>
            <person name="Grassa C.J."/>
            <person name="Murat F."/>
            <person name="Staton S.E."/>
            <person name="Cottret L."/>
            <person name="Lelandais-Briere C."/>
            <person name="Owens G.L."/>
            <person name="Carrere S."/>
            <person name="Mayjonade B."/>
            <person name="Legrand L."/>
            <person name="Gill N."/>
            <person name="Kane N.C."/>
            <person name="Bowers J.E."/>
            <person name="Hubner S."/>
            <person name="Bellec A."/>
            <person name="Berard A."/>
            <person name="Berges H."/>
            <person name="Blanchet N."/>
            <person name="Boniface M.C."/>
            <person name="Brunel D."/>
            <person name="Catrice O."/>
            <person name="Chaidir N."/>
            <person name="Claudel C."/>
            <person name="Donnadieu C."/>
            <person name="Faraut T."/>
            <person name="Fievet G."/>
            <person name="Helmstetter N."/>
            <person name="King M."/>
            <person name="Knapp S.J."/>
            <person name="Lai Z."/>
            <person name="Le Paslier M.C."/>
            <person name="Lippi Y."/>
            <person name="Lorenzon L."/>
            <person name="Mandel J.R."/>
            <person name="Marage G."/>
            <person name="Marchand G."/>
            <person name="Marquand E."/>
            <person name="Bret-Mestries E."/>
            <person name="Morien E."/>
            <person name="Nambeesan S."/>
            <person name="Nguyen T."/>
            <person name="Pegot-Espagnet P."/>
            <person name="Pouilly N."/>
            <person name="Raftis F."/>
            <person name="Sallet E."/>
            <person name="Schiex T."/>
            <person name="Thomas J."/>
            <person name="Vandecasteele C."/>
            <person name="Vares D."/>
            <person name="Vear F."/>
            <person name="Vautrin S."/>
            <person name="Crespi M."/>
            <person name="Mangin B."/>
            <person name="Burke J.M."/>
            <person name="Salse J."/>
            <person name="Munos S."/>
            <person name="Vincourt P."/>
            <person name="Rieseberg L.H."/>
            <person name="Langlade N.B."/>
        </authorList>
    </citation>
    <scope>NUCLEOTIDE SEQUENCE</scope>
    <source>
        <tissue evidence="3">Leaves</tissue>
    </source>
</reference>
<proteinExistence type="predicted"/>
<dbReference type="EMBL" id="MNCJ02000324">
    <property type="protein sequence ID" value="KAF5788739.1"/>
    <property type="molecule type" value="Genomic_DNA"/>
</dbReference>
<dbReference type="PANTHER" id="PTHR20930:SF0">
    <property type="entry name" value="PROTEIN ILRUN"/>
    <property type="match status" value="1"/>
</dbReference>
<dbReference type="Gramene" id="mRNA:HanXRQr2_Chr09g0362581">
    <property type="protein sequence ID" value="mRNA:HanXRQr2_Chr09g0362581"/>
    <property type="gene ID" value="HanXRQr2_Chr09g0362581"/>
</dbReference>
<dbReference type="Gene3D" id="1.10.8.10">
    <property type="entry name" value="DNA helicase RuvA subunit, C-terminal domain"/>
    <property type="match status" value="1"/>
</dbReference>
<feature type="compositionally biased region" description="Polar residues" evidence="1">
    <location>
        <begin position="1"/>
        <end position="24"/>
    </location>
</feature>